<dbReference type="AlphaFoldDB" id="A0A085TZT1"/>
<dbReference type="Gene3D" id="3.40.50.720">
    <property type="entry name" value="NAD(P)-binding Rossmann-like Domain"/>
    <property type="match status" value="1"/>
</dbReference>
<evidence type="ECO:0000259" key="2">
    <source>
        <dbReference type="Pfam" id="PF13478"/>
    </source>
</evidence>
<evidence type="ECO:0000313" key="4">
    <source>
        <dbReference type="Proteomes" id="UP000028607"/>
    </source>
</evidence>
<dbReference type="PANTHER" id="PTHR30388">
    <property type="entry name" value="ALDEHYDE OXIDOREDUCTASE MOLYBDENUM COFACTOR ASSEMBLY PROTEIN"/>
    <property type="match status" value="1"/>
</dbReference>
<dbReference type="EMBL" id="AQRC01000002">
    <property type="protein sequence ID" value="KFE36228.1"/>
    <property type="molecule type" value="Genomic_DNA"/>
</dbReference>
<protein>
    <submittedName>
        <fullName evidence="3">Exported xanthine dehydrogenase/CoxI family protein</fullName>
    </submittedName>
</protein>
<gene>
    <name evidence="3" type="ORF">DW2_02919</name>
</gene>
<feature type="domain" description="XdhC- CoxI" evidence="1">
    <location>
        <begin position="27"/>
        <end position="90"/>
    </location>
</feature>
<dbReference type="PANTHER" id="PTHR30388:SF4">
    <property type="entry name" value="MOLYBDENUM COFACTOR INSERTION CHAPERONE PAOD"/>
    <property type="match status" value="1"/>
</dbReference>
<reference evidence="3 4" key="2">
    <citation type="journal article" date="2015" name="Antonie Van Leeuwenhoek">
        <title>Thioclava indica sp. nov., isolated from surface seawater of the Indian Ocean.</title>
        <authorList>
            <person name="Liu Y."/>
            <person name="Lai Q."/>
            <person name="Du J."/>
            <person name="Xu H."/>
            <person name="Jiang L."/>
            <person name="Shao Z."/>
        </authorList>
    </citation>
    <scope>NUCLEOTIDE SEQUENCE [LARGE SCALE GENOMIC DNA]</scope>
    <source>
        <strain evidence="3 4">13D2W-2</strain>
    </source>
</reference>
<name>A0A085TZT1_9RHOB</name>
<keyword evidence="4" id="KW-1185">Reference proteome</keyword>
<reference evidence="4" key="1">
    <citation type="submission" date="2013-04" db="EMBL/GenBank/DDBJ databases">
        <title>Thioclava sp. 13D2W-2 Genome Sequencing.</title>
        <authorList>
            <person name="Lai Q."/>
            <person name="Li G."/>
            <person name="Shao Z."/>
        </authorList>
    </citation>
    <scope>NUCLEOTIDE SEQUENCE [LARGE SCALE GENOMIC DNA]</scope>
    <source>
        <strain evidence="4">13D2W-2</strain>
    </source>
</reference>
<dbReference type="InterPro" id="IPR003777">
    <property type="entry name" value="XdhC_CoxI"/>
</dbReference>
<dbReference type="Proteomes" id="UP000028607">
    <property type="component" value="Unassembled WGS sequence"/>
</dbReference>
<organism evidence="3 4">
    <name type="scientific">Thioclava atlantica</name>
    <dbReference type="NCBI Taxonomy" id="1317124"/>
    <lineage>
        <taxon>Bacteria</taxon>
        <taxon>Pseudomonadati</taxon>
        <taxon>Pseudomonadota</taxon>
        <taxon>Alphaproteobacteria</taxon>
        <taxon>Rhodobacterales</taxon>
        <taxon>Paracoccaceae</taxon>
        <taxon>Thioclava</taxon>
    </lineage>
</organism>
<feature type="domain" description="XdhC Rossmann" evidence="2">
    <location>
        <begin position="164"/>
        <end position="298"/>
    </location>
</feature>
<dbReference type="RefSeq" id="WP_051855236.1">
    <property type="nucleotide sequence ID" value="NZ_AQRC01000002.1"/>
</dbReference>
<evidence type="ECO:0000313" key="3">
    <source>
        <dbReference type="EMBL" id="KFE36228.1"/>
    </source>
</evidence>
<proteinExistence type="predicted"/>
<dbReference type="STRING" id="1317124.DW2_02919"/>
<evidence type="ECO:0000259" key="1">
    <source>
        <dbReference type="Pfam" id="PF02625"/>
    </source>
</evidence>
<dbReference type="eggNOG" id="COG1975">
    <property type="taxonomic scope" value="Bacteria"/>
</dbReference>
<dbReference type="InterPro" id="IPR027051">
    <property type="entry name" value="XdhC_Rossmann_dom"/>
</dbReference>
<dbReference type="PATRIC" id="fig|1317124.6.peg.585"/>
<dbReference type="InterPro" id="IPR052698">
    <property type="entry name" value="MoCofactor_Util/Proc"/>
</dbReference>
<dbReference type="Pfam" id="PF13478">
    <property type="entry name" value="XdhC_C"/>
    <property type="match status" value="1"/>
</dbReference>
<sequence length="305" mass="32597">MDGSLTFERVAITSTLDLSELPLPVPGQLAALAILTRIEGASYRPLGAAMSLDCAGHLRGQLSAGCIDADIAHHLRKVAQENRPRRLRYGAGSPFADLPLPCGGALEVVVMPPPAETLQQSIEHARTKRREITLHVAPGPGQVSAAPGPETELSLHLRPEPRFAVFGAGPEAETFARLAQSAGYQTVLACPEPGEFRSVETHRLNRNAPLAGMEIDARTAAVLFFHDHEREIPILRALLDSPAYYIGAQGSRRAAQQRAERLSALGLAQEQIARIRGPVGLIARARDPKLLAVSVLAEALEAAQG</sequence>
<accession>A0A085TZT1</accession>
<dbReference type="OrthoDB" id="9815497at2"/>
<dbReference type="Pfam" id="PF02625">
    <property type="entry name" value="XdhC_CoxI"/>
    <property type="match status" value="1"/>
</dbReference>
<comment type="caution">
    <text evidence="3">The sequence shown here is derived from an EMBL/GenBank/DDBJ whole genome shotgun (WGS) entry which is preliminary data.</text>
</comment>